<name>A0A803TA98_ANOCA</name>
<dbReference type="InterPro" id="IPR036691">
    <property type="entry name" value="Endo/exonu/phosph_ase_sf"/>
</dbReference>
<dbReference type="PANTHER" id="PTHR31635:SF196">
    <property type="entry name" value="REVERSE TRANSCRIPTASE DOMAIN-CONTAINING PROTEIN-RELATED"/>
    <property type="match status" value="1"/>
</dbReference>
<evidence type="ECO:0000313" key="2">
    <source>
        <dbReference type="Ensembl" id="ENSACAP00000032138.1"/>
    </source>
</evidence>
<dbReference type="InParanoid" id="A0A803TA98"/>
<dbReference type="Ensembl" id="ENSACAT00000041183.1">
    <property type="protein sequence ID" value="ENSACAP00000032138.1"/>
    <property type="gene ID" value="ENSACAG00000041458.1"/>
</dbReference>
<sequence length="887" mass="104597">MQIKCWSNNVNGLDSPNKRRKLFNQIKRGKYDIVALQETHICQKHVSNLTQKNIGKEFYSAANEKKRGVVIYTSPRLDSKLAFKDQEGRMIAISINQNNQITLFCNIYAPNGAKTSFVRELREKIMSQQFDNLIIVGDFNGVLDPQLDKSGTQKNRLGNKMSQLPKQFVNLMEEYDLTDIWRITHKKEKDFTFFSDRHQSWSRIDMVWTSNSLSTRVSKIKILPRTISDHCPIEFRLDERINNFKWKFNENMLKSEDDIKKNREILKEYFQLNTSQETSIQVIWDASKAVMRGHLIQQNARKNKLKREKYDKVTEQLTKLEAGLKANPSDEKLKQDLNFWVTQMDYLETEKIAKQMKFVKQYNFQNANKPGRWLSRRVRKKKQAQFITEIVSEGKTYTKDQDILKQFFKFYKKLYTKDKINKESIMSFLNRQNLEKITEQQRERLNKEISVEEIKKAIRVMDSSKAPGPDGFSASYYKIMIEEVTPHLHKIMNGILQGQKPPDSWQKTSITMIKKEGQDPKDVRNYRPISLLNVDYKIFANILAGRLKNFLSDWIKEEQVGFLPTRQVRDNVRTILNVIEYYEKNNQEELALLSLDAEKAFDNLNWDFLKLLLKELDFGYQFTNAIEAIYDQQEAKITINLQDSETFKIDKGTRQGCPLSPLLFIMSLEILLNEIRQDSRLRGLKIKNEEYKIRAYADDVICIISNPLENIINWIEKIEEYGKLAGLKLNKRKSMVLTKNMSKEKKEELSKLAGLQVVDRIQYLGLIITGKNSQLMKNNYEQKWKEVKKDLENWKHLRLSLLGRISVIKMNVLPKLIYLFQVLPIIRNLSIFNTWHKDISKFIWQNKKPRIKRINLIDEKKGVVLAYQIYDFIMKRRVYVGLKNGRL</sequence>
<accession>A0A803TA98</accession>
<feature type="domain" description="Reverse transcriptase" evidence="1">
    <location>
        <begin position="494"/>
        <end position="768"/>
    </location>
</feature>
<dbReference type="SUPFAM" id="SSF56219">
    <property type="entry name" value="DNase I-like"/>
    <property type="match status" value="1"/>
</dbReference>
<organism evidence="2 3">
    <name type="scientific">Anolis carolinensis</name>
    <name type="common">Green anole</name>
    <name type="synonym">American chameleon</name>
    <dbReference type="NCBI Taxonomy" id="28377"/>
    <lineage>
        <taxon>Eukaryota</taxon>
        <taxon>Metazoa</taxon>
        <taxon>Chordata</taxon>
        <taxon>Craniata</taxon>
        <taxon>Vertebrata</taxon>
        <taxon>Euteleostomi</taxon>
        <taxon>Lepidosauria</taxon>
        <taxon>Squamata</taxon>
        <taxon>Bifurcata</taxon>
        <taxon>Unidentata</taxon>
        <taxon>Episquamata</taxon>
        <taxon>Toxicofera</taxon>
        <taxon>Iguania</taxon>
        <taxon>Dactyloidae</taxon>
        <taxon>Anolis</taxon>
    </lineage>
</organism>
<keyword evidence="3" id="KW-1185">Reference proteome</keyword>
<dbReference type="CDD" id="cd09076">
    <property type="entry name" value="L1-EN"/>
    <property type="match status" value="1"/>
</dbReference>
<reference evidence="2" key="2">
    <citation type="submission" date="2025-08" db="UniProtKB">
        <authorList>
            <consortium name="Ensembl"/>
        </authorList>
    </citation>
    <scope>IDENTIFICATION</scope>
</reference>
<reference evidence="2" key="3">
    <citation type="submission" date="2025-09" db="UniProtKB">
        <authorList>
            <consortium name="Ensembl"/>
        </authorList>
    </citation>
    <scope>IDENTIFICATION</scope>
</reference>
<dbReference type="Pfam" id="PF03372">
    <property type="entry name" value="Exo_endo_phos"/>
    <property type="match status" value="1"/>
</dbReference>
<dbReference type="Proteomes" id="UP000001646">
    <property type="component" value="Unplaced"/>
</dbReference>
<dbReference type="PROSITE" id="PS50878">
    <property type="entry name" value="RT_POL"/>
    <property type="match status" value="1"/>
</dbReference>
<dbReference type="CDD" id="cd01650">
    <property type="entry name" value="RT_nLTR_like"/>
    <property type="match status" value="1"/>
</dbReference>
<dbReference type="Gene3D" id="3.60.10.10">
    <property type="entry name" value="Endonuclease/exonuclease/phosphatase"/>
    <property type="match status" value="1"/>
</dbReference>
<dbReference type="PANTHER" id="PTHR31635">
    <property type="entry name" value="REVERSE TRANSCRIPTASE DOMAIN-CONTAINING PROTEIN-RELATED"/>
    <property type="match status" value="1"/>
</dbReference>
<dbReference type="Pfam" id="PF00078">
    <property type="entry name" value="RVT_1"/>
    <property type="match status" value="1"/>
</dbReference>
<proteinExistence type="predicted"/>
<reference evidence="2" key="1">
    <citation type="submission" date="2009-12" db="EMBL/GenBank/DDBJ databases">
        <title>The Genome Sequence of Anolis carolinensis (Green Anole Lizard).</title>
        <authorList>
            <consortium name="The Genome Sequencing Platform"/>
            <person name="Di Palma F."/>
            <person name="Alfoldi J."/>
            <person name="Heiman D."/>
            <person name="Young S."/>
            <person name="Grabherr M."/>
            <person name="Johnson J."/>
            <person name="Lander E.S."/>
            <person name="Lindblad-Toh K."/>
        </authorList>
    </citation>
    <scope>NUCLEOTIDE SEQUENCE [LARGE SCALE GENOMIC DNA]</scope>
    <source>
        <strain evidence="2">JBL SC #1</strain>
    </source>
</reference>
<dbReference type="InterPro" id="IPR005135">
    <property type="entry name" value="Endo/exonuclease/phosphatase"/>
</dbReference>
<dbReference type="InterPro" id="IPR043502">
    <property type="entry name" value="DNA/RNA_pol_sf"/>
</dbReference>
<evidence type="ECO:0000313" key="3">
    <source>
        <dbReference type="Proteomes" id="UP000001646"/>
    </source>
</evidence>
<dbReference type="InterPro" id="IPR000477">
    <property type="entry name" value="RT_dom"/>
</dbReference>
<dbReference type="GO" id="GO:0003824">
    <property type="term" value="F:catalytic activity"/>
    <property type="evidence" value="ECO:0007669"/>
    <property type="project" value="InterPro"/>
</dbReference>
<evidence type="ECO:0000259" key="1">
    <source>
        <dbReference type="PROSITE" id="PS50878"/>
    </source>
</evidence>
<dbReference type="AlphaFoldDB" id="A0A803TA98"/>
<protein>
    <recommendedName>
        <fullName evidence="1">Reverse transcriptase domain-containing protein</fullName>
    </recommendedName>
</protein>
<dbReference type="GeneTree" id="ENSGT01150000286916"/>
<dbReference type="SUPFAM" id="SSF56672">
    <property type="entry name" value="DNA/RNA polymerases"/>
    <property type="match status" value="1"/>
</dbReference>